<accession>A0A8K0PFL0</accession>
<evidence type="ECO:0000256" key="5">
    <source>
        <dbReference type="ARBA" id="ARBA00023180"/>
    </source>
</evidence>
<dbReference type="InterPro" id="IPR004886">
    <property type="entry name" value="Glucanosyltransferase"/>
</dbReference>
<dbReference type="GO" id="GO:0042124">
    <property type="term" value="F:1,3-beta-glucanosyltransferase activity"/>
    <property type="evidence" value="ECO:0007669"/>
    <property type="project" value="TreeGrafter"/>
</dbReference>
<sequence length="389" mass="43925">MASGSSCVPITLQGRHLLRGDRRFFIRGVVYQIADIPDPLADDNLHRLEQDIKLFKKLGLNTISVYQIDHSKSHDAAMKNLEQAGIYVIFLLGTPKLCINRLAPYACYTPGLMRHYCQTLHAMAPYPNTLGALVGSELINSDDTIRCAPVIKAVVRDLKRYQKLRKEKKGQRVLPLGYDAAATGERGMAVLRFLLSGGQEGRLDFWTCKGYGWANHPDKEWEGYRELSDQLSPMGIPMWVAEYGNNAFNPRKWKETPVLYSEPMTKVFSGGLAYEMWQAANQYGLVGLLPDEGDERRRGRQQALRQANNDSKVAERRRREGATLLIFHDFVNYKKMLAEVEGTAVERQVIDSSGAAGSNRSEGPRVWPWEPDNHEPPSCVAWDEIEDGR</sequence>
<keyword evidence="9" id="KW-1185">Reference proteome</keyword>
<comment type="caution">
    <text evidence="8">The sequence shown here is derived from an EMBL/GenBank/DDBJ whole genome shotgun (WGS) entry which is preliminary data.</text>
</comment>
<evidence type="ECO:0000256" key="3">
    <source>
        <dbReference type="ARBA" id="ARBA00022729"/>
    </source>
</evidence>
<dbReference type="PANTHER" id="PTHR31468:SF2">
    <property type="entry name" value="1,3-BETA-GLUCANOSYLTRANSFERASE GAS1"/>
    <property type="match status" value="1"/>
</dbReference>
<dbReference type="PANTHER" id="PTHR31468">
    <property type="entry name" value="1,3-BETA-GLUCANOSYLTRANSFERASE GAS1"/>
    <property type="match status" value="1"/>
</dbReference>
<dbReference type="OrthoDB" id="1055148at2759"/>
<evidence type="ECO:0000256" key="6">
    <source>
        <dbReference type="RuleBase" id="RU361209"/>
    </source>
</evidence>
<keyword evidence="3" id="KW-0732">Signal</keyword>
<gene>
    <name evidence="8" type="ORF">KVT40_005602</name>
</gene>
<dbReference type="Proteomes" id="UP000809789">
    <property type="component" value="Unassembled WGS sequence"/>
</dbReference>
<evidence type="ECO:0000256" key="1">
    <source>
        <dbReference type="ARBA" id="ARBA00004609"/>
    </source>
</evidence>
<dbReference type="GO" id="GO:0031505">
    <property type="term" value="P:fungal-type cell wall organization"/>
    <property type="evidence" value="ECO:0007669"/>
    <property type="project" value="TreeGrafter"/>
</dbReference>
<comment type="subcellular location">
    <subcellularLocation>
        <location evidence="1 6">Cell membrane</location>
        <topology evidence="1 6">Lipid-anchor</topology>
        <topology evidence="1 6">GPI-anchor</topology>
    </subcellularLocation>
</comment>
<name>A0A8K0PFL0_9PEZI</name>
<evidence type="ECO:0000313" key="9">
    <source>
        <dbReference type="Proteomes" id="UP000809789"/>
    </source>
</evidence>
<dbReference type="EC" id="2.4.1.-" evidence="6"/>
<keyword evidence="4" id="KW-1015">Disulfide bond</keyword>
<feature type="region of interest" description="Disordered" evidence="7">
    <location>
        <begin position="353"/>
        <end position="379"/>
    </location>
</feature>
<organism evidence="8 9">
    <name type="scientific">Elsinoe batatas</name>
    <dbReference type="NCBI Taxonomy" id="2601811"/>
    <lineage>
        <taxon>Eukaryota</taxon>
        <taxon>Fungi</taxon>
        <taxon>Dikarya</taxon>
        <taxon>Ascomycota</taxon>
        <taxon>Pezizomycotina</taxon>
        <taxon>Dothideomycetes</taxon>
        <taxon>Dothideomycetidae</taxon>
        <taxon>Myriangiales</taxon>
        <taxon>Elsinoaceae</taxon>
        <taxon>Elsinoe</taxon>
    </lineage>
</organism>
<dbReference type="Gene3D" id="3.20.20.80">
    <property type="entry name" value="Glycosidases"/>
    <property type="match status" value="1"/>
</dbReference>
<comment type="function">
    <text evidence="6">Splits internally a 1,3-beta-glucan molecule and transfers the newly generated reducing end (the donor) to the non-reducing end of another 1,3-beta-glucan molecule (the acceptor) forming a 1,3-beta linkage, resulting in the elongation of 1,3-beta-glucan chains in the cell wall.</text>
</comment>
<evidence type="ECO:0000256" key="2">
    <source>
        <dbReference type="ARBA" id="ARBA00007528"/>
    </source>
</evidence>
<keyword evidence="6" id="KW-0336">GPI-anchor</keyword>
<evidence type="ECO:0000256" key="4">
    <source>
        <dbReference type="ARBA" id="ARBA00023157"/>
    </source>
</evidence>
<keyword evidence="6" id="KW-0449">Lipoprotein</keyword>
<dbReference type="GO" id="GO:0098552">
    <property type="term" value="C:side of membrane"/>
    <property type="evidence" value="ECO:0007669"/>
    <property type="project" value="UniProtKB-KW"/>
</dbReference>
<keyword evidence="6" id="KW-0472">Membrane</keyword>
<proteinExistence type="inferred from homology"/>
<evidence type="ECO:0000313" key="8">
    <source>
        <dbReference type="EMBL" id="KAG8626657.1"/>
    </source>
</evidence>
<dbReference type="InterPro" id="IPR017853">
    <property type="entry name" value="GH"/>
</dbReference>
<feature type="region of interest" description="Disordered" evidence="7">
    <location>
        <begin position="296"/>
        <end position="315"/>
    </location>
</feature>
<dbReference type="GO" id="GO:0005886">
    <property type="term" value="C:plasma membrane"/>
    <property type="evidence" value="ECO:0007669"/>
    <property type="project" value="UniProtKB-SubCell"/>
</dbReference>
<reference evidence="8" key="1">
    <citation type="submission" date="2021-07" db="EMBL/GenBank/DDBJ databases">
        <title>Elsinoe batatas strain:CRI-CJ2 Genome sequencing and assembly.</title>
        <authorList>
            <person name="Huang L."/>
        </authorList>
    </citation>
    <scope>NUCLEOTIDE SEQUENCE</scope>
    <source>
        <strain evidence="8">CRI-CJ2</strain>
    </source>
</reference>
<dbReference type="EMBL" id="JAESVG020000006">
    <property type="protein sequence ID" value="KAG8626657.1"/>
    <property type="molecule type" value="Genomic_DNA"/>
</dbReference>
<comment type="similarity">
    <text evidence="2 6">Belongs to the glycosyl hydrolase 72 family.</text>
</comment>
<protein>
    <recommendedName>
        <fullName evidence="6">1,3-beta-glucanosyltransferase</fullName>
        <ecNumber evidence="6">2.4.1.-</ecNumber>
    </recommendedName>
</protein>
<evidence type="ECO:0000256" key="7">
    <source>
        <dbReference type="SAM" id="MobiDB-lite"/>
    </source>
</evidence>
<dbReference type="Pfam" id="PF03198">
    <property type="entry name" value="Glyco_hydro_72"/>
    <property type="match status" value="1"/>
</dbReference>
<dbReference type="GO" id="GO:0071970">
    <property type="term" value="P:fungal-type cell wall (1-&gt;3)-beta-D-glucan biosynthetic process"/>
    <property type="evidence" value="ECO:0007669"/>
    <property type="project" value="TreeGrafter"/>
</dbReference>
<dbReference type="AlphaFoldDB" id="A0A8K0PFL0"/>
<keyword evidence="5" id="KW-0325">Glycoprotein</keyword>
<keyword evidence="6" id="KW-0808">Transferase</keyword>
<dbReference type="SUPFAM" id="SSF51445">
    <property type="entry name" value="(Trans)glycosidases"/>
    <property type="match status" value="1"/>
</dbReference>